<gene>
    <name evidence="2" type="ORF">DERP_006901</name>
</gene>
<accession>A0ABQ8ISC1</accession>
<feature type="region of interest" description="Disordered" evidence="1">
    <location>
        <begin position="30"/>
        <end position="61"/>
    </location>
</feature>
<protein>
    <submittedName>
        <fullName evidence="2">Uncharacterized protein</fullName>
    </submittedName>
</protein>
<dbReference type="EMBL" id="NJHN03000123">
    <property type="protein sequence ID" value="KAH9413215.1"/>
    <property type="molecule type" value="Genomic_DNA"/>
</dbReference>
<name>A0ABQ8ISC1_DERPT</name>
<sequence>MTYVTLLMALRSMDQVLVLSFVPTIGSIVERSNSPKPSQSNEKDADDERGLLLNLTTSRCY</sequence>
<keyword evidence="3" id="KW-1185">Reference proteome</keyword>
<proteinExistence type="predicted"/>
<evidence type="ECO:0000313" key="2">
    <source>
        <dbReference type="EMBL" id="KAH9413215.1"/>
    </source>
</evidence>
<feature type="compositionally biased region" description="Polar residues" evidence="1">
    <location>
        <begin position="30"/>
        <end position="40"/>
    </location>
</feature>
<dbReference type="Proteomes" id="UP000887458">
    <property type="component" value="Unassembled WGS sequence"/>
</dbReference>
<evidence type="ECO:0000256" key="1">
    <source>
        <dbReference type="SAM" id="MobiDB-lite"/>
    </source>
</evidence>
<organism evidence="2 3">
    <name type="scientific">Dermatophagoides pteronyssinus</name>
    <name type="common">European house dust mite</name>
    <dbReference type="NCBI Taxonomy" id="6956"/>
    <lineage>
        <taxon>Eukaryota</taxon>
        <taxon>Metazoa</taxon>
        <taxon>Ecdysozoa</taxon>
        <taxon>Arthropoda</taxon>
        <taxon>Chelicerata</taxon>
        <taxon>Arachnida</taxon>
        <taxon>Acari</taxon>
        <taxon>Acariformes</taxon>
        <taxon>Sarcoptiformes</taxon>
        <taxon>Astigmata</taxon>
        <taxon>Psoroptidia</taxon>
        <taxon>Analgoidea</taxon>
        <taxon>Pyroglyphidae</taxon>
        <taxon>Dermatophagoidinae</taxon>
        <taxon>Dermatophagoides</taxon>
    </lineage>
</organism>
<evidence type="ECO:0000313" key="3">
    <source>
        <dbReference type="Proteomes" id="UP000887458"/>
    </source>
</evidence>
<comment type="caution">
    <text evidence="2">The sequence shown here is derived from an EMBL/GenBank/DDBJ whole genome shotgun (WGS) entry which is preliminary data.</text>
</comment>
<reference evidence="2 3" key="1">
    <citation type="journal article" date="2018" name="J. Allergy Clin. Immunol.">
        <title>High-quality assembly of Dermatophagoides pteronyssinus genome and transcriptome reveals a wide range of novel allergens.</title>
        <authorList>
            <person name="Liu X.Y."/>
            <person name="Yang K.Y."/>
            <person name="Wang M.Q."/>
            <person name="Kwok J.S."/>
            <person name="Zeng X."/>
            <person name="Yang Z."/>
            <person name="Xiao X.J."/>
            <person name="Lau C.P."/>
            <person name="Li Y."/>
            <person name="Huang Z.M."/>
            <person name="Ba J.G."/>
            <person name="Yim A.K."/>
            <person name="Ouyang C.Y."/>
            <person name="Ngai S.M."/>
            <person name="Chan T.F."/>
            <person name="Leung E.L."/>
            <person name="Liu L."/>
            <person name="Liu Z.G."/>
            <person name="Tsui S.K."/>
        </authorList>
    </citation>
    <scope>NUCLEOTIDE SEQUENCE [LARGE SCALE GENOMIC DNA]</scope>
    <source>
        <strain evidence="2">Derp</strain>
    </source>
</reference>
<reference evidence="2 3" key="2">
    <citation type="journal article" date="2022" name="Mol. Biol. Evol.">
        <title>Comparative Genomics Reveals Insights into the Divergent Evolution of Astigmatic Mites and Household Pest Adaptations.</title>
        <authorList>
            <person name="Xiong Q."/>
            <person name="Wan A.T."/>
            <person name="Liu X."/>
            <person name="Fung C.S."/>
            <person name="Xiao X."/>
            <person name="Malainual N."/>
            <person name="Hou J."/>
            <person name="Wang L."/>
            <person name="Wang M."/>
            <person name="Yang K.Y."/>
            <person name="Cui Y."/>
            <person name="Leung E.L."/>
            <person name="Nong W."/>
            <person name="Shin S.K."/>
            <person name="Au S.W."/>
            <person name="Jeong K.Y."/>
            <person name="Chew F.T."/>
            <person name="Hui J.H."/>
            <person name="Leung T.F."/>
            <person name="Tungtrongchitr A."/>
            <person name="Zhong N."/>
            <person name="Liu Z."/>
            <person name="Tsui S.K."/>
        </authorList>
    </citation>
    <scope>NUCLEOTIDE SEQUENCE [LARGE SCALE GENOMIC DNA]</scope>
    <source>
        <strain evidence="2">Derp</strain>
    </source>
</reference>
<feature type="compositionally biased region" description="Basic and acidic residues" evidence="1">
    <location>
        <begin position="41"/>
        <end position="50"/>
    </location>
</feature>